<dbReference type="InterPro" id="IPR009937">
    <property type="entry name" value="Phage_holin_3_6"/>
</dbReference>
<evidence type="ECO:0000256" key="2">
    <source>
        <dbReference type="SAM" id="Phobius"/>
    </source>
</evidence>
<organism evidence="3 4">
    <name type="scientific">Longimonas halophila</name>
    <dbReference type="NCBI Taxonomy" id="1469170"/>
    <lineage>
        <taxon>Bacteria</taxon>
        <taxon>Pseudomonadati</taxon>
        <taxon>Rhodothermota</taxon>
        <taxon>Rhodothermia</taxon>
        <taxon>Rhodothermales</taxon>
        <taxon>Salisaetaceae</taxon>
        <taxon>Longimonas</taxon>
    </lineage>
</organism>
<dbReference type="OrthoDB" id="1495875at2"/>
<keyword evidence="2" id="KW-0812">Transmembrane</keyword>
<keyword evidence="2" id="KW-1133">Transmembrane helix</keyword>
<evidence type="ECO:0000313" key="3">
    <source>
        <dbReference type="EMBL" id="PEN09322.1"/>
    </source>
</evidence>
<gene>
    <name evidence="3" type="ORF">CRI93_00915</name>
</gene>
<feature type="transmembrane region" description="Helical" evidence="2">
    <location>
        <begin position="58"/>
        <end position="86"/>
    </location>
</feature>
<keyword evidence="2" id="KW-0472">Membrane</keyword>
<feature type="compositionally biased region" description="Low complexity" evidence="1">
    <location>
        <begin position="155"/>
        <end position="170"/>
    </location>
</feature>
<evidence type="ECO:0008006" key="5">
    <source>
        <dbReference type="Google" id="ProtNLM"/>
    </source>
</evidence>
<feature type="transmembrane region" description="Helical" evidence="2">
    <location>
        <begin position="92"/>
        <end position="109"/>
    </location>
</feature>
<name>A0A2H3NQG5_9BACT</name>
<dbReference type="EMBL" id="PDEP01000001">
    <property type="protein sequence ID" value="PEN09322.1"/>
    <property type="molecule type" value="Genomic_DNA"/>
</dbReference>
<proteinExistence type="predicted"/>
<dbReference type="Proteomes" id="UP000221024">
    <property type="component" value="Unassembled WGS sequence"/>
</dbReference>
<reference evidence="3 4" key="1">
    <citation type="submission" date="2017-10" db="EMBL/GenBank/DDBJ databases">
        <title>Draft genome of Longimonas halophila.</title>
        <authorList>
            <person name="Goh K.M."/>
            <person name="Shamsir M.S."/>
            <person name="Lim S.W."/>
        </authorList>
    </citation>
    <scope>NUCLEOTIDE SEQUENCE [LARGE SCALE GENOMIC DNA]</scope>
    <source>
        <strain evidence="3 4">KCTC 42399</strain>
    </source>
</reference>
<dbReference type="AlphaFoldDB" id="A0A2H3NQG5"/>
<accession>A0A2H3NQG5</accession>
<feature type="region of interest" description="Disordered" evidence="1">
    <location>
        <begin position="132"/>
        <end position="170"/>
    </location>
</feature>
<keyword evidence="4" id="KW-1185">Reference proteome</keyword>
<evidence type="ECO:0000256" key="1">
    <source>
        <dbReference type="SAM" id="MobiDB-lite"/>
    </source>
</evidence>
<comment type="caution">
    <text evidence="3">The sequence shown here is derived from an EMBL/GenBank/DDBJ whole genome shotgun (WGS) entry which is preliminary data.</text>
</comment>
<sequence>MERSPSSPDTPAAESGPRMKRIATHAQGVVADLRKWVDLRIDLAVIDLEDKLDERLNAVAVGIIIAVFGGLAAFFTLVTIALGLGWLLGHPFWGFLIVTAGLGATAAIVRRVQPTLVQTQLYRQWKKARAEAEAQASSAPSNADPEGPPPSEPKSNGATASDTASSNAAS</sequence>
<dbReference type="RefSeq" id="WP_098060721.1">
    <property type="nucleotide sequence ID" value="NZ_PDEP01000001.1"/>
</dbReference>
<evidence type="ECO:0000313" key="4">
    <source>
        <dbReference type="Proteomes" id="UP000221024"/>
    </source>
</evidence>
<dbReference type="Pfam" id="PF07332">
    <property type="entry name" value="Phage_holin_3_6"/>
    <property type="match status" value="1"/>
</dbReference>
<protein>
    <recommendedName>
        <fullName evidence="5">Phage holin family protein</fullName>
    </recommendedName>
</protein>